<evidence type="ECO:0000313" key="2">
    <source>
        <dbReference type="Proteomes" id="UP000238176"/>
    </source>
</evidence>
<dbReference type="EMBL" id="PVTJ01000002">
    <property type="protein sequence ID" value="PRY60971.1"/>
    <property type="molecule type" value="Genomic_DNA"/>
</dbReference>
<dbReference type="AlphaFoldDB" id="A0A2T0USR5"/>
<organism evidence="1 2">
    <name type="scientific">Glycomyces artemisiae</name>
    <dbReference type="NCBI Taxonomy" id="1076443"/>
    <lineage>
        <taxon>Bacteria</taxon>
        <taxon>Bacillati</taxon>
        <taxon>Actinomycetota</taxon>
        <taxon>Actinomycetes</taxon>
        <taxon>Glycomycetales</taxon>
        <taxon>Glycomycetaceae</taxon>
        <taxon>Glycomyces</taxon>
    </lineage>
</organism>
<evidence type="ECO:0000313" key="1">
    <source>
        <dbReference type="EMBL" id="PRY60971.1"/>
    </source>
</evidence>
<dbReference type="OrthoDB" id="5189745at2"/>
<protein>
    <submittedName>
        <fullName evidence="1">Uncharacterized protein</fullName>
    </submittedName>
</protein>
<reference evidence="1 2" key="1">
    <citation type="submission" date="2018-03" db="EMBL/GenBank/DDBJ databases">
        <title>Genomic Encyclopedia of Type Strains, Phase III (KMG-III): the genomes of soil and plant-associated and newly described type strains.</title>
        <authorList>
            <person name="Whitman W."/>
        </authorList>
    </citation>
    <scope>NUCLEOTIDE SEQUENCE [LARGE SCALE GENOMIC DNA]</scope>
    <source>
        <strain evidence="1 2">CGMCC 4.7067</strain>
    </source>
</reference>
<dbReference type="Proteomes" id="UP000238176">
    <property type="component" value="Unassembled WGS sequence"/>
</dbReference>
<comment type="caution">
    <text evidence="1">The sequence shown here is derived from an EMBL/GenBank/DDBJ whole genome shotgun (WGS) entry which is preliminary data.</text>
</comment>
<sequence>MLLAAFLAVVAVLAVTLPYLTGPRVQYQFSAPDPWAETCFGDEGVTQNVMGLDNSSNPAPQVNGSEGSYASYDCEWEWDPAADGLTGQRLLIMIAVFEDSEPKGYDYLFDQTPAQRDWVLEADTLDGFEHGVCIDHSLLASPYSECLASDSNLKITVQLRPLTAQGEYPSTEFGPEAVPIKNLTVELGALVRETFKK</sequence>
<gene>
    <name evidence="1" type="ORF">B0I28_102586</name>
</gene>
<proteinExistence type="predicted"/>
<dbReference type="RefSeq" id="WP_106363132.1">
    <property type="nucleotide sequence ID" value="NZ_PVTJ01000002.1"/>
</dbReference>
<accession>A0A2T0USR5</accession>
<name>A0A2T0USR5_9ACTN</name>
<keyword evidence="2" id="KW-1185">Reference proteome</keyword>